<dbReference type="SUPFAM" id="SSF56784">
    <property type="entry name" value="HAD-like"/>
    <property type="match status" value="1"/>
</dbReference>
<dbReference type="KEGG" id="mpho:DA803_00615"/>
<dbReference type="GO" id="GO:0016791">
    <property type="term" value="F:phosphatase activity"/>
    <property type="evidence" value="ECO:0007669"/>
    <property type="project" value="TreeGrafter"/>
</dbReference>
<dbReference type="Gene3D" id="3.30.1240.10">
    <property type="match status" value="1"/>
</dbReference>
<dbReference type="PANTHER" id="PTHR10000:SF8">
    <property type="entry name" value="HAD SUPERFAMILY HYDROLASE-LIKE, TYPE 3"/>
    <property type="match status" value="1"/>
</dbReference>
<sequence length="297" mass="34008">MKNTNNKKPIIFSDVDGTIYSDFNLQTNTIEDVNFAIENGADFNICTGNPVEERMLSLCAALNAQYLIGSSGAQIYDINSKQIVKSWTISFDSLTKLIELAKKIKCQVLFWDNKNYYYLFDDFSVVKKISTYHFITEEKLNNTPKLYNNEFIEPVKIEFYSTESTEDESYAKNIYEHIKAIDTVSMVQTSSNVEISPKNVNKGFAIKWMMENIYSKAEIKDIMTIGDSNNDLSMMPITNYSYAMANSSQKLLNIAHFFTSAVEQNGLGEAILDYLYRLKNIVKKYMLHNFSNSKGDK</sequence>
<dbReference type="RefSeq" id="WP_114190714.1">
    <property type="nucleotide sequence ID" value="NZ_CP029295.1"/>
</dbReference>
<proteinExistence type="predicted"/>
<keyword evidence="3" id="KW-1185">Reference proteome</keyword>
<name>A0A2Z5ISD1_9BACT</name>
<dbReference type="PROSITE" id="PS01228">
    <property type="entry name" value="COF_1"/>
    <property type="match status" value="1"/>
</dbReference>
<dbReference type="EMBL" id="CP029295">
    <property type="protein sequence ID" value="AXE60598.1"/>
    <property type="molecule type" value="Genomic_DNA"/>
</dbReference>
<evidence type="ECO:0000313" key="2">
    <source>
        <dbReference type="EMBL" id="AXE60598.1"/>
    </source>
</evidence>
<dbReference type="OrthoDB" id="9810101at2"/>
<accession>A0A2Z5ISD1</accession>
<reference evidence="3" key="1">
    <citation type="journal article" date="2018" name="Microbiol. Resour. Announc.">
        <title>Complete Sequence and Annotation of the Mycoplasma phocidae Strain 105T Genome.</title>
        <authorList>
            <person name="Frasca S. Jr."/>
            <person name="Kutish G.F."/>
            <person name="Michaels D.L."/>
            <person name="Brown D.R."/>
        </authorList>
    </citation>
    <scope>NUCLEOTIDE SEQUENCE [LARGE SCALE GENOMIC DNA]</scope>
    <source>
        <strain evidence="3">105</strain>
    </source>
</reference>
<dbReference type="NCBIfam" id="TIGR01484">
    <property type="entry name" value="HAD-SF-IIB"/>
    <property type="match status" value="1"/>
</dbReference>
<evidence type="ECO:0000256" key="1">
    <source>
        <dbReference type="ARBA" id="ARBA00001946"/>
    </source>
</evidence>
<dbReference type="Gene3D" id="3.40.50.1000">
    <property type="entry name" value="HAD superfamily/HAD-like"/>
    <property type="match status" value="1"/>
</dbReference>
<dbReference type="PANTHER" id="PTHR10000">
    <property type="entry name" value="PHOSPHOSERINE PHOSPHATASE"/>
    <property type="match status" value="1"/>
</dbReference>
<dbReference type="AlphaFoldDB" id="A0A2Z5ISD1"/>
<dbReference type="GO" id="GO:0005829">
    <property type="term" value="C:cytosol"/>
    <property type="evidence" value="ECO:0007669"/>
    <property type="project" value="TreeGrafter"/>
</dbReference>
<comment type="cofactor">
    <cofactor evidence="1">
        <name>Mg(2+)</name>
        <dbReference type="ChEBI" id="CHEBI:18420"/>
    </cofactor>
</comment>
<dbReference type="Pfam" id="PF08282">
    <property type="entry name" value="Hydrolase_3"/>
    <property type="match status" value="1"/>
</dbReference>
<protein>
    <submittedName>
        <fullName evidence="2">Haloacid dehalogenase</fullName>
    </submittedName>
</protein>
<dbReference type="GO" id="GO:0000287">
    <property type="term" value="F:magnesium ion binding"/>
    <property type="evidence" value="ECO:0007669"/>
    <property type="project" value="TreeGrafter"/>
</dbReference>
<dbReference type="InterPro" id="IPR036412">
    <property type="entry name" value="HAD-like_sf"/>
</dbReference>
<evidence type="ECO:0000313" key="3">
    <source>
        <dbReference type="Proteomes" id="UP000252477"/>
    </source>
</evidence>
<dbReference type="Proteomes" id="UP000252477">
    <property type="component" value="Chromosome"/>
</dbReference>
<gene>
    <name evidence="2" type="ORF">DA803_00615</name>
</gene>
<dbReference type="InterPro" id="IPR006379">
    <property type="entry name" value="HAD-SF_hydro_IIB"/>
</dbReference>
<dbReference type="InterPro" id="IPR023214">
    <property type="entry name" value="HAD_sf"/>
</dbReference>
<organism evidence="2 3">
    <name type="scientific">[Mycoplasma] phocae</name>
    <dbReference type="NCBI Taxonomy" id="142651"/>
    <lineage>
        <taxon>Bacteria</taxon>
        <taxon>Bacillati</taxon>
        <taxon>Mycoplasmatota</taxon>
        <taxon>Mycoplasmoidales</taxon>
        <taxon>Metamycoplasmataceae</taxon>
        <taxon>Metamycoplasma</taxon>
    </lineage>
</organism>